<name>A0A0A9B3W6_ARUDO</name>
<organism evidence="1">
    <name type="scientific">Arundo donax</name>
    <name type="common">Giant reed</name>
    <name type="synonym">Donax arundinaceus</name>
    <dbReference type="NCBI Taxonomy" id="35708"/>
    <lineage>
        <taxon>Eukaryota</taxon>
        <taxon>Viridiplantae</taxon>
        <taxon>Streptophyta</taxon>
        <taxon>Embryophyta</taxon>
        <taxon>Tracheophyta</taxon>
        <taxon>Spermatophyta</taxon>
        <taxon>Magnoliopsida</taxon>
        <taxon>Liliopsida</taxon>
        <taxon>Poales</taxon>
        <taxon>Poaceae</taxon>
        <taxon>PACMAD clade</taxon>
        <taxon>Arundinoideae</taxon>
        <taxon>Arundineae</taxon>
        <taxon>Arundo</taxon>
    </lineage>
</organism>
<reference evidence="1" key="2">
    <citation type="journal article" date="2015" name="Data Brief">
        <title>Shoot transcriptome of the giant reed, Arundo donax.</title>
        <authorList>
            <person name="Barrero R.A."/>
            <person name="Guerrero F.D."/>
            <person name="Moolhuijzen P."/>
            <person name="Goolsby J.A."/>
            <person name="Tidwell J."/>
            <person name="Bellgard S.E."/>
            <person name="Bellgard M.I."/>
        </authorList>
    </citation>
    <scope>NUCLEOTIDE SEQUENCE</scope>
    <source>
        <tissue evidence="1">Shoot tissue taken approximately 20 cm above the soil surface</tissue>
    </source>
</reference>
<accession>A0A0A9B3W6</accession>
<proteinExistence type="predicted"/>
<sequence>MTRFVITKFTIISSPKKWSPKCGKVSKRQILWHVDHCVQRKCGET</sequence>
<evidence type="ECO:0000313" key="1">
    <source>
        <dbReference type="EMBL" id="JAD58659.1"/>
    </source>
</evidence>
<dbReference type="EMBL" id="GBRH01239236">
    <property type="protein sequence ID" value="JAD58659.1"/>
    <property type="molecule type" value="Transcribed_RNA"/>
</dbReference>
<protein>
    <submittedName>
        <fullName evidence="1">Uncharacterized protein</fullName>
    </submittedName>
</protein>
<dbReference type="AlphaFoldDB" id="A0A0A9B3W6"/>
<reference evidence="1" key="1">
    <citation type="submission" date="2014-09" db="EMBL/GenBank/DDBJ databases">
        <authorList>
            <person name="Magalhaes I.L.F."/>
            <person name="Oliveira U."/>
            <person name="Santos F.R."/>
            <person name="Vidigal T.H.D.A."/>
            <person name="Brescovit A.D."/>
            <person name="Santos A.J."/>
        </authorList>
    </citation>
    <scope>NUCLEOTIDE SEQUENCE</scope>
    <source>
        <tissue evidence="1">Shoot tissue taken approximately 20 cm above the soil surface</tissue>
    </source>
</reference>